<dbReference type="OrthoDB" id="9801632at2"/>
<dbReference type="STRING" id="1121131.SAMN02745229_00549"/>
<keyword evidence="2" id="KW-1185">Reference proteome</keyword>
<protein>
    <submittedName>
        <fullName evidence="1">Uncharacterized protein</fullName>
    </submittedName>
</protein>
<reference evidence="2" key="1">
    <citation type="submission" date="2016-11" db="EMBL/GenBank/DDBJ databases">
        <authorList>
            <person name="Varghese N."/>
            <person name="Submissions S."/>
        </authorList>
    </citation>
    <scope>NUCLEOTIDE SEQUENCE [LARGE SCALE GENOMIC DNA]</scope>
    <source>
        <strain evidence="2">DSM 3071</strain>
    </source>
</reference>
<dbReference type="Proteomes" id="UP000184278">
    <property type="component" value="Unassembled WGS sequence"/>
</dbReference>
<dbReference type="GeneID" id="89509455"/>
<organism evidence="1 2">
    <name type="scientific">Butyrivibrio fibrisolvens DSM 3071</name>
    <dbReference type="NCBI Taxonomy" id="1121131"/>
    <lineage>
        <taxon>Bacteria</taxon>
        <taxon>Bacillati</taxon>
        <taxon>Bacillota</taxon>
        <taxon>Clostridia</taxon>
        <taxon>Lachnospirales</taxon>
        <taxon>Lachnospiraceae</taxon>
        <taxon>Butyrivibrio</taxon>
    </lineage>
</organism>
<gene>
    <name evidence="1" type="ORF">SAMN02745229_00549</name>
</gene>
<proteinExistence type="predicted"/>
<accession>A0A1M5TC66</accession>
<dbReference type="RefSeq" id="WP_073385310.1">
    <property type="nucleotide sequence ID" value="NZ_FQXK01000004.1"/>
</dbReference>
<dbReference type="EMBL" id="FQXK01000004">
    <property type="protein sequence ID" value="SHH48309.1"/>
    <property type="molecule type" value="Genomic_DNA"/>
</dbReference>
<evidence type="ECO:0000313" key="1">
    <source>
        <dbReference type="EMBL" id="SHH48309.1"/>
    </source>
</evidence>
<name>A0A1M5TC66_BUTFI</name>
<sequence>MNGQMKNFNNYYKQLETMDLNPVSAKDLPHVKVDIRGAIAYAKKLGKQVFEMTDEEKRRFMRTY</sequence>
<evidence type="ECO:0000313" key="2">
    <source>
        <dbReference type="Proteomes" id="UP000184278"/>
    </source>
</evidence>
<dbReference type="AlphaFoldDB" id="A0A1M5TC66"/>